<accession>A0ABV9RCF8</accession>
<evidence type="ECO:0000256" key="2">
    <source>
        <dbReference type="ARBA" id="ARBA00023015"/>
    </source>
</evidence>
<dbReference type="RefSeq" id="WP_274188403.1">
    <property type="nucleotide sequence ID" value="NZ_BAABHN010000004.1"/>
</dbReference>
<dbReference type="PANTHER" id="PTHR30146:SF148">
    <property type="entry name" value="HTH-TYPE TRANSCRIPTIONAL REPRESSOR PURR-RELATED"/>
    <property type="match status" value="1"/>
</dbReference>
<keyword evidence="3 6" id="KW-0238">DNA-binding</keyword>
<dbReference type="CDD" id="cd06267">
    <property type="entry name" value="PBP1_LacI_sugar_binding-like"/>
    <property type="match status" value="1"/>
</dbReference>
<dbReference type="Gene3D" id="1.10.260.40">
    <property type="entry name" value="lambda repressor-like DNA-binding domains"/>
    <property type="match status" value="1"/>
</dbReference>
<dbReference type="EMBL" id="JBHSIM010000004">
    <property type="protein sequence ID" value="MFC4831443.1"/>
    <property type="molecule type" value="Genomic_DNA"/>
</dbReference>
<dbReference type="PRINTS" id="PR00036">
    <property type="entry name" value="HTHLACI"/>
</dbReference>
<evidence type="ECO:0000313" key="7">
    <source>
        <dbReference type="Proteomes" id="UP001595909"/>
    </source>
</evidence>
<dbReference type="InterPro" id="IPR028082">
    <property type="entry name" value="Peripla_BP_I"/>
</dbReference>
<evidence type="ECO:0000256" key="3">
    <source>
        <dbReference type="ARBA" id="ARBA00023125"/>
    </source>
</evidence>
<proteinExistence type="predicted"/>
<dbReference type="Proteomes" id="UP001595909">
    <property type="component" value="Unassembled WGS sequence"/>
</dbReference>
<dbReference type="SMART" id="SM00354">
    <property type="entry name" value="HTH_LACI"/>
    <property type="match status" value="1"/>
</dbReference>
<dbReference type="Pfam" id="PF13377">
    <property type="entry name" value="Peripla_BP_3"/>
    <property type="match status" value="1"/>
</dbReference>
<evidence type="ECO:0000256" key="4">
    <source>
        <dbReference type="ARBA" id="ARBA00023163"/>
    </source>
</evidence>
<organism evidence="6 7">
    <name type="scientific">Actinomycetospora chibensis</name>
    <dbReference type="NCBI Taxonomy" id="663606"/>
    <lineage>
        <taxon>Bacteria</taxon>
        <taxon>Bacillati</taxon>
        <taxon>Actinomycetota</taxon>
        <taxon>Actinomycetes</taxon>
        <taxon>Pseudonocardiales</taxon>
        <taxon>Pseudonocardiaceae</taxon>
        <taxon>Actinomycetospora</taxon>
    </lineage>
</organism>
<dbReference type="SUPFAM" id="SSF47413">
    <property type="entry name" value="lambda repressor-like DNA-binding domains"/>
    <property type="match status" value="1"/>
</dbReference>
<dbReference type="SUPFAM" id="SSF53822">
    <property type="entry name" value="Periplasmic binding protein-like I"/>
    <property type="match status" value="1"/>
</dbReference>
<keyword evidence="4" id="KW-0804">Transcription</keyword>
<name>A0ABV9RCF8_9PSEU</name>
<dbReference type="PANTHER" id="PTHR30146">
    <property type="entry name" value="LACI-RELATED TRANSCRIPTIONAL REPRESSOR"/>
    <property type="match status" value="1"/>
</dbReference>
<dbReference type="InterPro" id="IPR046335">
    <property type="entry name" value="LacI/GalR-like_sensor"/>
</dbReference>
<evidence type="ECO:0000259" key="5">
    <source>
        <dbReference type="PROSITE" id="PS50932"/>
    </source>
</evidence>
<evidence type="ECO:0000256" key="1">
    <source>
        <dbReference type="ARBA" id="ARBA00022491"/>
    </source>
</evidence>
<keyword evidence="7" id="KW-1185">Reference proteome</keyword>
<keyword evidence="2" id="KW-0805">Transcription regulation</keyword>
<feature type="domain" description="HTH lacI-type" evidence="5">
    <location>
        <begin position="2"/>
        <end position="56"/>
    </location>
</feature>
<dbReference type="PROSITE" id="PS50932">
    <property type="entry name" value="HTH_LACI_2"/>
    <property type="match status" value="1"/>
</dbReference>
<dbReference type="Gene3D" id="3.40.50.2300">
    <property type="match status" value="2"/>
</dbReference>
<protein>
    <submittedName>
        <fullName evidence="6">LacI family DNA-binding transcriptional regulator</fullName>
    </submittedName>
</protein>
<dbReference type="InterPro" id="IPR010982">
    <property type="entry name" value="Lambda_DNA-bd_dom_sf"/>
</dbReference>
<dbReference type="CDD" id="cd01392">
    <property type="entry name" value="HTH_LacI"/>
    <property type="match status" value="1"/>
</dbReference>
<dbReference type="PROSITE" id="PS00356">
    <property type="entry name" value="HTH_LACI_1"/>
    <property type="match status" value="1"/>
</dbReference>
<reference evidence="7" key="1">
    <citation type="journal article" date="2019" name="Int. J. Syst. Evol. Microbiol.">
        <title>The Global Catalogue of Microorganisms (GCM) 10K type strain sequencing project: providing services to taxonomists for standard genome sequencing and annotation.</title>
        <authorList>
            <consortium name="The Broad Institute Genomics Platform"/>
            <consortium name="The Broad Institute Genome Sequencing Center for Infectious Disease"/>
            <person name="Wu L."/>
            <person name="Ma J."/>
        </authorList>
    </citation>
    <scope>NUCLEOTIDE SEQUENCE [LARGE SCALE GENOMIC DNA]</scope>
    <source>
        <strain evidence="7">CCUG 50347</strain>
    </source>
</reference>
<gene>
    <name evidence="6" type="ORF">ACFPEL_03365</name>
</gene>
<dbReference type="InterPro" id="IPR000843">
    <property type="entry name" value="HTH_LacI"/>
</dbReference>
<comment type="caution">
    <text evidence="6">The sequence shown here is derived from an EMBL/GenBank/DDBJ whole genome shotgun (WGS) entry which is preliminary data.</text>
</comment>
<sequence length="334" mass="35441">MATMADVARMAGVSTATVSHVLNGTRPVRASTREQVLSAVAATHYTPNTVARSLATARTTTMGLVLSAISNPYFGELLSAAESAAAAAGYTLLLVDPHEDPDYELTVVTRLHHHRVDGVVLAPSARPDDTLAYLARHQVPTVLLDRLIDAGHDQVGPENRASTAGLTDHLADHGHTRIGLVAGLEGLSTTTERREGYRDALRSRGLPVDPELEVGGASETVAARRATHRLLALDDRPTAIVAGNNSMTIGVMQALRDAGLVVPRDVAVAAFDDFAWADLFAPRLTVAAQPFDEIATTAVRLLLDRIAEPDAPPTTRRLLPRLVVRESCGCPGST</sequence>
<dbReference type="Pfam" id="PF00356">
    <property type="entry name" value="LacI"/>
    <property type="match status" value="1"/>
</dbReference>
<evidence type="ECO:0000313" key="6">
    <source>
        <dbReference type="EMBL" id="MFC4831443.1"/>
    </source>
</evidence>
<keyword evidence="1" id="KW-0678">Repressor</keyword>
<dbReference type="GO" id="GO:0003677">
    <property type="term" value="F:DNA binding"/>
    <property type="evidence" value="ECO:0007669"/>
    <property type="project" value="UniProtKB-KW"/>
</dbReference>